<feature type="compositionally biased region" description="Polar residues" evidence="9">
    <location>
        <begin position="98"/>
        <end position="122"/>
    </location>
</feature>
<evidence type="ECO:0000256" key="8">
    <source>
        <dbReference type="SAM" id="Coils"/>
    </source>
</evidence>
<dbReference type="Proteomes" id="UP001283361">
    <property type="component" value="Unassembled WGS sequence"/>
</dbReference>
<evidence type="ECO:0000256" key="7">
    <source>
        <dbReference type="ARBA" id="ARBA00023054"/>
    </source>
</evidence>
<keyword evidence="6" id="KW-0333">Golgi apparatus</keyword>
<comment type="subcellular location">
    <subcellularLocation>
        <location evidence="1">Cytoplasm</location>
    </subcellularLocation>
    <subcellularLocation>
        <location evidence="2">Golgi apparatus</location>
    </subcellularLocation>
</comment>
<feature type="compositionally biased region" description="Low complexity" evidence="9">
    <location>
        <begin position="346"/>
        <end position="359"/>
    </location>
</feature>
<evidence type="ECO:0000256" key="3">
    <source>
        <dbReference type="ARBA" id="ARBA00005599"/>
    </source>
</evidence>
<dbReference type="InterPro" id="IPR007033">
    <property type="entry name" value="GORAB"/>
</dbReference>
<feature type="region of interest" description="Disordered" evidence="9">
    <location>
        <begin position="1"/>
        <end position="131"/>
    </location>
</feature>
<sequence length="495" mass="54618">MAGWSGFTDEDLRRMKVSSEKDERASRNIAQRQAQAQAAAKRQRQAQQRGAAAKRQSSRDHEPAPQIDPSMQLGSFVRKPKDDHCGLETTRKDGPMDQNGNTEGMSNGTSSGTEASKESNQNPEKEVKELDENEAMSVELENVQKFQQQQKVIEEANKQKRALLARAIEDRRKRAKAEADKLLRVQQELNHLDSLLTADVGIIRDKIEMASLEYMDAQKRYEKAEKEFIAAKMDLYHKGEAKESLTEHLYTIIHQNEVRKARKLVELMEKLAMEVSPEEMELTIPAIPQLSNFTAVATLHDPHSPHHPLNLAHQQHEQQQSITPSKPPMLQQLQQQQPLEQKETQEQTQQVTQQNQSQEQKAECTNVMPASGEKQQVDGAVLNANGPVTGCDTSPSESSAPPGEPASVFTESHPASTAGIAKPDPTNQTQPSVGDDPVSTVQSTSPGDNKETQSAPTNGEGTVQNGNVLSEQSVELDASTAPVKSPAKGWLNPFS</sequence>
<dbReference type="GO" id="GO:0005794">
    <property type="term" value="C:Golgi apparatus"/>
    <property type="evidence" value="ECO:0007669"/>
    <property type="project" value="UniProtKB-SubCell"/>
</dbReference>
<dbReference type="GO" id="GO:1905515">
    <property type="term" value="P:non-motile cilium assembly"/>
    <property type="evidence" value="ECO:0007669"/>
    <property type="project" value="TreeGrafter"/>
</dbReference>
<evidence type="ECO:0000256" key="2">
    <source>
        <dbReference type="ARBA" id="ARBA00004555"/>
    </source>
</evidence>
<proteinExistence type="inferred from homology"/>
<keyword evidence="7 8" id="KW-0175">Coiled coil</keyword>
<feature type="compositionally biased region" description="Low complexity" evidence="9">
    <location>
        <begin position="330"/>
        <end position="339"/>
    </location>
</feature>
<keyword evidence="5" id="KW-0963">Cytoplasm</keyword>
<evidence type="ECO:0000256" key="9">
    <source>
        <dbReference type="SAM" id="MobiDB-lite"/>
    </source>
</evidence>
<dbReference type="PANTHER" id="PTHR21470:SF2">
    <property type="entry name" value="RAB6-INTERACTING GOLGIN"/>
    <property type="match status" value="1"/>
</dbReference>
<evidence type="ECO:0000313" key="11">
    <source>
        <dbReference type="Proteomes" id="UP001283361"/>
    </source>
</evidence>
<protein>
    <recommendedName>
        <fullName evidence="4">RAB6-interacting golgin</fullName>
    </recommendedName>
</protein>
<comment type="similarity">
    <text evidence="3">Belongs to the GORAB family.</text>
</comment>
<evidence type="ECO:0000256" key="1">
    <source>
        <dbReference type="ARBA" id="ARBA00004496"/>
    </source>
</evidence>
<accession>A0AAE1B248</accession>
<keyword evidence="11" id="KW-1185">Reference proteome</keyword>
<dbReference type="AlphaFoldDB" id="A0AAE1B248"/>
<organism evidence="10 11">
    <name type="scientific">Elysia crispata</name>
    <name type="common">lettuce slug</name>
    <dbReference type="NCBI Taxonomy" id="231223"/>
    <lineage>
        <taxon>Eukaryota</taxon>
        <taxon>Metazoa</taxon>
        <taxon>Spiralia</taxon>
        <taxon>Lophotrochozoa</taxon>
        <taxon>Mollusca</taxon>
        <taxon>Gastropoda</taxon>
        <taxon>Heterobranchia</taxon>
        <taxon>Euthyneura</taxon>
        <taxon>Panpulmonata</taxon>
        <taxon>Sacoglossa</taxon>
        <taxon>Placobranchoidea</taxon>
        <taxon>Plakobranchidae</taxon>
        <taxon>Elysia</taxon>
    </lineage>
</organism>
<evidence type="ECO:0000256" key="6">
    <source>
        <dbReference type="ARBA" id="ARBA00023034"/>
    </source>
</evidence>
<feature type="compositionally biased region" description="Low complexity" evidence="9">
    <location>
        <begin position="30"/>
        <end position="55"/>
    </location>
</feature>
<dbReference type="PANTHER" id="PTHR21470">
    <property type="entry name" value="RAB6-INTERACTING PROTEIN GORAB"/>
    <property type="match status" value="1"/>
</dbReference>
<feature type="compositionally biased region" description="Low complexity" evidence="9">
    <location>
        <begin position="394"/>
        <end position="407"/>
    </location>
</feature>
<comment type="caution">
    <text evidence="10">The sequence shown here is derived from an EMBL/GenBank/DDBJ whole genome shotgun (WGS) entry which is preliminary data.</text>
</comment>
<feature type="compositionally biased region" description="Basic and acidic residues" evidence="9">
    <location>
        <begin position="10"/>
        <end position="26"/>
    </location>
</feature>
<feature type="compositionally biased region" description="Polar residues" evidence="9">
    <location>
        <begin position="439"/>
        <end position="473"/>
    </location>
</feature>
<gene>
    <name evidence="10" type="ORF">RRG08_042086</name>
</gene>
<name>A0AAE1B248_9GAST</name>
<feature type="region of interest" description="Disordered" evidence="9">
    <location>
        <begin position="299"/>
        <end position="495"/>
    </location>
</feature>
<evidence type="ECO:0000256" key="5">
    <source>
        <dbReference type="ARBA" id="ARBA00022490"/>
    </source>
</evidence>
<feature type="compositionally biased region" description="Basic and acidic residues" evidence="9">
    <location>
        <begin position="79"/>
        <end position="95"/>
    </location>
</feature>
<evidence type="ECO:0000313" key="10">
    <source>
        <dbReference type="EMBL" id="KAK3797486.1"/>
    </source>
</evidence>
<reference evidence="10" key="1">
    <citation type="journal article" date="2023" name="G3 (Bethesda)">
        <title>A reference genome for the long-term kleptoplast-retaining sea slug Elysia crispata morphotype clarki.</title>
        <authorList>
            <person name="Eastman K.E."/>
            <person name="Pendleton A.L."/>
            <person name="Shaikh M.A."/>
            <person name="Suttiyut T."/>
            <person name="Ogas R."/>
            <person name="Tomko P."/>
            <person name="Gavelis G."/>
            <person name="Widhalm J.R."/>
            <person name="Wisecaver J.H."/>
        </authorList>
    </citation>
    <scope>NUCLEOTIDE SEQUENCE</scope>
    <source>
        <strain evidence="10">ECLA1</strain>
    </source>
</reference>
<evidence type="ECO:0000256" key="4">
    <source>
        <dbReference type="ARBA" id="ARBA00014130"/>
    </source>
</evidence>
<feature type="coiled-coil region" evidence="8">
    <location>
        <begin position="146"/>
        <end position="234"/>
    </location>
</feature>
<dbReference type="EMBL" id="JAWDGP010000760">
    <property type="protein sequence ID" value="KAK3797486.1"/>
    <property type="molecule type" value="Genomic_DNA"/>
</dbReference>